<gene>
    <name evidence="2" type="ORF">B2J93_8707</name>
</gene>
<evidence type="ECO:0000313" key="3">
    <source>
        <dbReference type="Proteomes" id="UP000242519"/>
    </source>
</evidence>
<protein>
    <submittedName>
        <fullName evidence="2">Uncharacterized protein</fullName>
    </submittedName>
</protein>
<organism evidence="2 3">
    <name type="scientific">Diplocarpon coronariae</name>
    <dbReference type="NCBI Taxonomy" id="2795749"/>
    <lineage>
        <taxon>Eukaryota</taxon>
        <taxon>Fungi</taxon>
        <taxon>Dikarya</taxon>
        <taxon>Ascomycota</taxon>
        <taxon>Pezizomycotina</taxon>
        <taxon>Leotiomycetes</taxon>
        <taxon>Helotiales</taxon>
        <taxon>Drepanopezizaceae</taxon>
        <taxon>Diplocarpon</taxon>
    </lineage>
</organism>
<comment type="caution">
    <text evidence="2">The sequence shown here is derived from an EMBL/GenBank/DDBJ whole genome shotgun (WGS) entry which is preliminary data.</text>
</comment>
<accession>A0A218YYR2</accession>
<name>A0A218YYR2_9HELO</name>
<dbReference type="InParanoid" id="A0A218YYR2"/>
<dbReference type="AlphaFoldDB" id="A0A218YYR2"/>
<evidence type="ECO:0000256" key="1">
    <source>
        <dbReference type="SAM" id="MobiDB-lite"/>
    </source>
</evidence>
<feature type="compositionally biased region" description="Polar residues" evidence="1">
    <location>
        <begin position="136"/>
        <end position="146"/>
    </location>
</feature>
<dbReference type="EMBL" id="MZNU01000336">
    <property type="protein sequence ID" value="OWP00136.1"/>
    <property type="molecule type" value="Genomic_DNA"/>
</dbReference>
<proteinExistence type="predicted"/>
<evidence type="ECO:0000313" key="2">
    <source>
        <dbReference type="EMBL" id="OWP00136.1"/>
    </source>
</evidence>
<feature type="region of interest" description="Disordered" evidence="1">
    <location>
        <begin position="55"/>
        <end position="155"/>
    </location>
</feature>
<reference evidence="2 3" key="1">
    <citation type="submission" date="2017-04" db="EMBL/GenBank/DDBJ databases">
        <title>Draft genome sequence of Marssonina coronaria NL1: causal agent of apple blotch.</title>
        <authorList>
            <person name="Cheng Q."/>
        </authorList>
    </citation>
    <scope>NUCLEOTIDE SEQUENCE [LARGE SCALE GENOMIC DNA]</scope>
    <source>
        <strain evidence="2 3">NL1</strain>
    </source>
</reference>
<feature type="region of interest" description="Disordered" evidence="1">
    <location>
        <begin position="180"/>
        <end position="201"/>
    </location>
</feature>
<sequence length="201" mass="20665">MVDTSLPTFGAQQSAMPISEQAIHGEEMGVGGVINDGHGASRSFSALGLNSSWLSPTGSSAMKTAPGEPYTQSSTDGLSEAVPNKSRGAGRSTLVKNSRLSPLVGSIPPPGMTRRSGSGSSDIGLRDGRGPLSTRCLANTSATSNIPGAETRSVSAADALRTEEAVTADYEKVSWGRGMGRPEVADVRKTGGGWEDVDDQL</sequence>
<keyword evidence="3" id="KW-1185">Reference proteome</keyword>
<dbReference type="Proteomes" id="UP000242519">
    <property type="component" value="Unassembled WGS sequence"/>
</dbReference>